<dbReference type="Proteomes" id="UP001060085">
    <property type="component" value="Linkage Group LG06"/>
</dbReference>
<keyword evidence="2" id="KW-1185">Reference proteome</keyword>
<dbReference type="EMBL" id="CM044706">
    <property type="protein sequence ID" value="KAI5657089.1"/>
    <property type="molecule type" value="Genomic_DNA"/>
</dbReference>
<protein>
    <submittedName>
        <fullName evidence="1">Uncharacterized protein</fullName>
    </submittedName>
</protein>
<reference evidence="2" key="1">
    <citation type="journal article" date="2023" name="Nat. Plants">
        <title>Single-cell RNA sequencing provides a high-resolution roadmap for understanding the multicellular compartmentation of specialized metabolism.</title>
        <authorList>
            <person name="Sun S."/>
            <person name="Shen X."/>
            <person name="Li Y."/>
            <person name="Li Y."/>
            <person name="Wang S."/>
            <person name="Li R."/>
            <person name="Zhang H."/>
            <person name="Shen G."/>
            <person name="Guo B."/>
            <person name="Wei J."/>
            <person name="Xu J."/>
            <person name="St-Pierre B."/>
            <person name="Chen S."/>
            <person name="Sun C."/>
        </authorList>
    </citation>
    <scope>NUCLEOTIDE SEQUENCE [LARGE SCALE GENOMIC DNA]</scope>
</reference>
<comment type="caution">
    <text evidence="1">The sequence shown here is derived from an EMBL/GenBank/DDBJ whole genome shotgun (WGS) entry which is preliminary data.</text>
</comment>
<gene>
    <name evidence="1" type="ORF">M9H77_25882</name>
</gene>
<name>A0ACC0AA75_CATRO</name>
<evidence type="ECO:0000313" key="2">
    <source>
        <dbReference type="Proteomes" id="UP001060085"/>
    </source>
</evidence>
<accession>A0ACC0AA75</accession>
<organism evidence="1 2">
    <name type="scientific">Catharanthus roseus</name>
    <name type="common">Madagascar periwinkle</name>
    <name type="synonym">Vinca rosea</name>
    <dbReference type="NCBI Taxonomy" id="4058"/>
    <lineage>
        <taxon>Eukaryota</taxon>
        <taxon>Viridiplantae</taxon>
        <taxon>Streptophyta</taxon>
        <taxon>Embryophyta</taxon>
        <taxon>Tracheophyta</taxon>
        <taxon>Spermatophyta</taxon>
        <taxon>Magnoliopsida</taxon>
        <taxon>eudicotyledons</taxon>
        <taxon>Gunneridae</taxon>
        <taxon>Pentapetalae</taxon>
        <taxon>asterids</taxon>
        <taxon>lamiids</taxon>
        <taxon>Gentianales</taxon>
        <taxon>Apocynaceae</taxon>
        <taxon>Rauvolfioideae</taxon>
        <taxon>Vinceae</taxon>
        <taxon>Catharanthinae</taxon>
        <taxon>Catharanthus</taxon>
    </lineage>
</organism>
<sequence>MDATHPIRVVLFWNLEHDRDAFGPCFIGAAKKTWTFTQMVTHDQLVRKIFNHRGVDQNQWNVRMTMRVPDISKEDIHILVEFEPIQSQAFSDVQHTHISTHEDHSNVRQHITAITQMVFDKSLMLYPGIEKDDEDDDDLMQIIMYCVSNDENGNNDEEDDISTLLNPLSSTAVNQ</sequence>
<evidence type="ECO:0000313" key="1">
    <source>
        <dbReference type="EMBL" id="KAI5657089.1"/>
    </source>
</evidence>
<proteinExistence type="predicted"/>